<comment type="catalytic activity">
    <reaction evidence="9 10">
        <text>guanosine(37) in tRNA + S-adenosyl-L-methionine = N(1)-methylguanosine(37) in tRNA + S-adenosyl-L-homocysteine + H(+)</text>
        <dbReference type="Rhea" id="RHEA:36899"/>
        <dbReference type="Rhea" id="RHEA-COMP:10145"/>
        <dbReference type="Rhea" id="RHEA-COMP:10147"/>
        <dbReference type="ChEBI" id="CHEBI:15378"/>
        <dbReference type="ChEBI" id="CHEBI:57856"/>
        <dbReference type="ChEBI" id="CHEBI:59789"/>
        <dbReference type="ChEBI" id="CHEBI:73542"/>
        <dbReference type="ChEBI" id="CHEBI:74269"/>
        <dbReference type="EC" id="2.1.1.228"/>
    </reaction>
</comment>
<dbReference type="SUPFAM" id="SSF53335">
    <property type="entry name" value="S-adenosyl-L-methionine-dependent methyltransferases"/>
    <property type="match status" value="1"/>
</dbReference>
<evidence type="ECO:0000256" key="9">
    <source>
        <dbReference type="ARBA" id="ARBA00047783"/>
    </source>
</evidence>
<dbReference type="EC" id="2.1.1.228" evidence="10"/>
<comment type="similarity">
    <text evidence="10">Belongs to the TRM5 / TYW2 family.</text>
</comment>
<dbReference type="InterPro" id="IPR025792">
    <property type="entry name" value="tRNA_Gua_MeTrfase_euk"/>
</dbReference>
<dbReference type="GO" id="GO:0070901">
    <property type="term" value="P:mitochondrial tRNA methylation"/>
    <property type="evidence" value="ECO:0007669"/>
    <property type="project" value="UniProtKB-ARBA"/>
</dbReference>
<evidence type="ECO:0000256" key="2">
    <source>
        <dbReference type="ARBA" id="ARBA00022490"/>
    </source>
</evidence>
<organism evidence="12">
    <name type="scientific">Compsopogon caeruleus</name>
    <dbReference type="NCBI Taxonomy" id="31354"/>
    <lineage>
        <taxon>Eukaryota</taxon>
        <taxon>Rhodophyta</taxon>
        <taxon>Compsopogonophyceae</taxon>
        <taxon>Compsopogonales</taxon>
        <taxon>Compsopogonaceae</taxon>
        <taxon>Compsopogon</taxon>
    </lineage>
</organism>
<proteinExistence type="inferred from homology"/>
<gene>
    <name evidence="12" type="ORF">CCAE0312_LOCUS1449</name>
</gene>
<keyword evidence="6 10" id="KW-0819">tRNA processing</keyword>
<dbReference type="InterPro" id="IPR029063">
    <property type="entry name" value="SAM-dependent_MTases_sf"/>
</dbReference>
<evidence type="ECO:0000256" key="1">
    <source>
        <dbReference type="ARBA" id="ARBA00009775"/>
    </source>
</evidence>
<protein>
    <recommendedName>
        <fullName evidence="10">tRNA (guanine(37)-N1)-methyltransferase</fullName>
        <ecNumber evidence="10">2.1.1.228</ecNumber>
    </recommendedName>
    <alternativeName>
        <fullName evidence="10">M1G-methyltransferase</fullName>
    </alternativeName>
    <alternativeName>
        <fullName evidence="10">tRNA [GM37] methyltransferase</fullName>
    </alternativeName>
    <alternativeName>
        <fullName evidence="10">tRNA methyltransferase 5 homolog</fullName>
    </alternativeName>
</protein>
<keyword evidence="4 10" id="KW-0808">Transferase</keyword>
<dbReference type="Pfam" id="PF02475">
    <property type="entry name" value="TRM5-TYW2_MTfase"/>
    <property type="match status" value="1"/>
</dbReference>
<accession>A0A7S1T896</accession>
<keyword evidence="3 10" id="KW-0489">Methyltransferase</keyword>
<evidence type="ECO:0000256" key="5">
    <source>
        <dbReference type="ARBA" id="ARBA00022691"/>
    </source>
</evidence>
<dbReference type="EMBL" id="HBGH01002636">
    <property type="protein sequence ID" value="CAD9226592.1"/>
    <property type="molecule type" value="Transcribed_RNA"/>
</dbReference>
<dbReference type="GO" id="GO:0002939">
    <property type="term" value="P:tRNA N1-guanine methylation"/>
    <property type="evidence" value="ECO:0007669"/>
    <property type="project" value="TreeGrafter"/>
</dbReference>
<dbReference type="Gene3D" id="3.30.300.110">
    <property type="entry name" value="Met-10+ protein-like domains"/>
    <property type="match status" value="1"/>
</dbReference>
<evidence type="ECO:0000313" key="12">
    <source>
        <dbReference type="EMBL" id="CAD9226592.1"/>
    </source>
</evidence>
<keyword evidence="7 10" id="KW-0496">Mitochondrion</keyword>
<evidence type="ECO:0000256" key="7">
    <source>
        <dbReference type="ARBA" id="ARBA00023128"/>
    </source>
</evidence>
<comment type="caution">
    <text evidence="10">Lacks conserved residue(s) required for the propagation of feature annotation.</text>
</comment>
<keyword evidence="5 10" id="KW-0949">S-adenosyl-L-methionine</keyword>
<dbReference type="InterPro" id="IPR056744">
    <property type="entry name" value="TRM5/TYW2-like_N"/>
</dbReference>
<dbReference type="FunFam" id="3.30.300.110:FF:000001">
    <property type="entry name" value="tRNA (guanine(37)-N1)-methyltransferase"/>
    <property type="match status" value="1"/>
</dbReference>
<dbReference type="InterPro" id="IPR056743">
    <property type="entry name" value="TRM5-TYW2-like_MTfase"/>
</dbReference>
<keyword evidence="2 10" id="KW-0963">Cytoplasm</keyword>
<dbReference type="HAMAP" id="MF_03152">
    <property type="entry name" value="TRM5"/>
    <property type="match status" value="1"/>
</dbReference>
<evidence type="ECO:0000256" key="3">
    <source>
        <dbReference type="ARBA" id="ARBA00022603"/>
    </source>
</evidence>
<keyword evidence="8 10" id="KW-0539">Nucleus</keyword>
<sequence>MGVLVPWRSRVRTGWGVLSFLSGRPGVLRGLGPSREVAPLQRVHYRTMAQRPAMVQLDRTQFDLIVSVFALAVPPAWGSALRHVLAHHVVRIRGLRGIFQDSHGDHTSDGNATAGNSVVLLLRYLASSIDDQHLFGNLSRAGDGSREKVARLLASTVEDERGTLKLPSSASRHDKVLLPEARRYLLALDGDHLRVEDIHLGYELWNADQVLKRILPCDATVPTSFESVGHIVHLNLRDEHEPYKAVIGQVLLDKVKGSRTVVNKVDSTGGPFRTFQMEVLAGEPNLRASVRENGCTFQFDYSKVYWNSRLETEHRRIVESLSPTDILADGFAGVGPFAIPAAKRGNRVYANDLNPDSILHLVENASRNRVDPPELLTTSTGCARQFFRSLIESETPFTVAVMNFPAGSPEFLDVFRYAYRSKATPLPTVS</sequence>
<feature type="binding site" evidence="10">
    <location>
        <position position="403"/>
    </location>
    <ligand>
        <name>S-adenosyl-L-methionine</name>
        <dbReference type="ChEBI" id="CHEBI:59789"/>
    </ligand>
</feature>
<dbReference type="GO" id="GO:0005759">
    <property type="term" value="C:mitochondrial matrix"/>
    <property type="evidence" value="ECO:0007669"/>
    <property type="project" value="UniProtKB-SubCell"/>
</dbReference>
<comment type="similarity">
    <text evidence="1">Belongs to the class I-like SAM-binding methyltransferase superfamily. TRM5/TYW2 family.</text>
</comment>
<dbReference type="AlphaFoldDB" id="A0A7S1T896"/>
<comment type="function">
    <text evidence="10">Specifically methylates the N1 position of guanosine-37 in various cytoplasmic and mitochondrial tRNAs. Methylation is not dependent on the nature of the nucleoside 5' of the target nucleoside. This is the first step in the biosynthesis of wybutosine (yW), a modified base adjacent to the anticodon of tRNAs and required for accurate decoding.</text>
</comment>
<dbReference type="PANTHER" id="PTHR23245">
    <property type="entry name" value="TRNA METHYLTRANSFERASE"/>
    <property type="match status" value="1"/>
</dbReference>
<feature type="binding site" evidence="10">
    <location>
        <begin position="352"/>
        <end position="353"/>
    </location>
    <ligand>
        <name>S-adenosyl-L-methionine</name>
        <dbReference type="ChEBI" id="CHEBI:59789"/>
    </ligand>
</feature>
<evidence type="ECO:0000259" key="11">
    <source>
        <dbReference type="PROSITE" id="PS51684"/>
    </source>
</evidence>
<name>A0A7S1T896_9RHOD</name>
<dbReference type="PROSITE" id="PS51684">
    <property type="entry name" value="SAM_MT_TRM5_TYW2"/>
    <property type="match status" value="1"/>
</dbReference>
<dbReference type="InterPro" id="IPR030382">
    <property type="entry name" value="MeTrfase_TRM5/TYW2"/>
</dbReference>
<dbReference type="CDD" id="cd02440">
    <property type="entry name" value="AdoMet_MTases"/>
    <property type="match status" value="1"/>
</dbReference>
<evidence type="ECO:0000256" key="8">
    <source>
        <dbReference type="ARBA" id="ARBA00023242"/>
    </source>
</evidence>
<comment type="subcellular location">
    <subcellularLocation>
        <location evidence="10">Mitochondrion matrix</location>
    </subcellularLocation>
    <subcellularLocation>
        <location evidence="10">Nucleus</location>
    </subcellularLocation>
    <subcellularLocation>
        <location evidence="10">Cytoplasm</location>
    </subcellularLocation>
    <text evidence="10">Predominantly in the mitochondria and in the nucleus.</text>
</comment>
<reference evidence="12" key="1">
    <citation type="submission" date="2021-01" db="EMBL/GenBank/DDBJ databases">
        <authorList>
            <person name="Corre E."/>
            <person name="Pelletier E."/>
            <person name="Niang G."/>
            <person name="Scheremetjew M."/>
            <person name="Finn R."/>
            <person name="Kale V."/>
            <person name="Holt S."/>
            <person name="Cochrane G."/>
            <person name="Meng A."/>
            <person name="Brown T."/>
            <person name="Cohen L."/>
        </authorList>
    </citation>
    <scope>NUCLEOTIDE SEQUENCE</scope>
    <source>
        <strain evidence="12">SAG 36.94</strain>
    </source>
</reference>
<comment type="subunit">
    <text evidence="10">Monomer.</text>
</comment>
<dbReference type="Pfam" id="PF25133">
    <property type="entry name" value="TYW2_N_2"/>
    <property type="match status" value="1"/>
</dbReference>
<dbReference type="PANTHER" id="PTHR23245:SF36">
    <property type="entry name" value="TRNA (GUANINE(37)-N1)-METHYLTRANSFERASE"/>
    <property type="match status" value="1"/>
</dbReference>
<dbReference type="GO" id="GO:0052906">
    <property type="term" value="F:tRNA (guanine(37)-N1)-methyltransferase activity"/>
    <property type="evidence" value="ECO:0007669"/>
    <property type="project" value="UniProtKB-UniRule"/>
</dbReference>
<dbReference type="GO" id="GO:0005634">
    <property type="term" value="C:nucleus"/>
    <property type="evidence" value="ECO:0007669"/>
    <property type="project" value="UniProtKB-SubCell"/>
</dbReference>
<evidence type="ECO:0000256" key="4">
    <source>
        <dbReference type="ARBA" id="ARBA00022679"/>
    </source>
</evidence>
<feature type="domain" description="SAM-dependent methyltransferase TRM5/TYW2-type" evidence="11">
    <location>
        <begin position="225"/>
        <end position="430"/>
    </location>
</feature>
<evidence type="ECO:0000256" key="10">
    <source>
        <dbReference type="HAMAP-Rule" id="MF_03152"/>
    </source>
</evidence>
<dbReference type="Gene3D" id="3.40.50.150">
    <property type="entry name" value="Vaccinia Virus protein VP39"/>
    <property type="match status" value="1"/>
</dbReference>
<feature type="binding site" evidence="10">
    <location>
        <position position="314"/>
    </location>
    <ligand>
        <name>S-adenosyl-L-methionine</name>
        <dbReference type="ChEBI" id="CHEBI:59789"/>
    </ligand>
</feature>
<evidence type="ECO:0000256" key="6">
    <source>
        <dbReference type="ARBA" id="ARBA00022694"/>
    </source>
</evidence>